<evidence type="ECO:0000313" key="1">
    <source>
        <dbReference type="EMBL" id="MDR6413121.1"/>
    </source>
</evidence>
<dbReference type="Proteomes" id="UP001264340">
    <property type="component" value="Unassembled WGS sequence"/>
</dbReference>
<gene>
    <name evidence="1" type="ORF">J2804_006558</name>
</gene>
<evidence type="ECO:0008006" key="3">
    <source>
        <dbReference type="Google" id="ProtNLM"/>
    </source>
</evidence>
<comment type="caution">
    <text evidence="1">The sequence shown here is derived from an EMBL/GenBank/DDBJ whole genome shotgun (WGS) entry which is preliminary data.</text>
</comment>
<organism evidence="1 2">
    <name type="scientific">Paraburkholderia terricola</name>
    <dbReference type="NCBI Taxonomy" id="169427"/>
    <lineage>
        <taxon>Bacteria</taxon>
        <taxon>Pseudomonadati</taxon>
        <taxon>Pseudomonadota</taxon>
        <taxon>Betaproteobacteria</taxon>
        <taxon>Burkholderiales</taxon>
        <taxon>Burkholderiaceae</taxon>
        <taxon>Paraburkholderia</taxon>
    </lineage>
</organism>
<name>A0ABU1M2A4_9BURK</name>
<accession>A0ABU1M2A4</accession>
<keyword evidence="2" id="KW-1185">Reference proteome</keyword>
<protein>
    <recommendedName>
        <fullName evidence="3">PD-(D/E)XK nuclease superfamily protein</fullName>
    </recommendedName>
</protein>
<sequence length="101" mass="11578">MFVGKPDVLLDAIHDRVVLVREAKRHATTVGEYLRFNFSGFHGRFRRQRYRASAGFSHTTRYQSAHGHQGCEALIRLARESRITSGGDDYQSMRCFSSVSR</sequence>
<proteinExistence type="predicted"/>
<dbReference type="EMBL" id="JAVDRP010000033">
    <property type="protein sequence ID" value="MDR6413121.1"/>
    <property type="molecule type" value="Genomic_DNA"/>
</dbReference>
<dbReference type="RefSeq" id="WP_310127567.1">
    <property type="nucleotide sequence ID" value="NZ_JAVDQV010000026.1"/>
</dbReference>
<evidence type="ECO:0000313" key="2">
    <source>
        <dbReference type="Proteomes" id="UP001264340"/>
    </source>
</evidence>
<reference evidence="1 2" key="1">
    <citation type="submission" date="2023-07" db="EMBL/GenBank/DDBJ databases">
        <title>Sorghum-associated microbial communities from plants grown in Nebraska, USA.</title>
        <authorList>
            <person name="Schachtman D."/>
        </authorList>
    </citation>
    <scope>NUCLEOTIDE SEQUENCE [LARGE SCALE GENOMIC DNA]</scope>
    <source>
        <strain evidence="1 2">DS1316</strain>
    </source>
</reference>